<feature type="domain" description="Beta-hexosaminidase bacterial type N-terminal" evidence="9">
    <location>
        <begin position="26"/>
        <end position="159"/>
    </location>
</feature>
<dbReference type="Proteomes" id="UP000181790">
    <property type="component" value="Unassembled WGS sequence"/>
</dbReference>
<dbReference type="PIRSF" id="PIRSF001093">
    <property type="entry name" value="B-hxosamndse_ab_euk"/>
    <property type="match status" value="1"/>
</dbReference>
<dbReference type="GO" id="GO:0016020">
    <property type="term" value="C:membrane"/>
    <property type="evidence" value="ECO:0007669"/>
    <property type="project" value="TreeGrafter"/>
</dbReference>
<dbReference type="SUPFAM" id="SSF55545">
    <property type="entry name" value="beta-N-acetylhexosaminidase-like domain"/>
    <property type="match status" value="1"/>
</dbReference>
<keyword evidence="5" id="KW-0326">Glycosidase</keyword>
<dbReference type="PRINTS" id="PR00738">
    <property type="entry name" value="GLHYDRLASE20"/>
</dbReference>
<dbReference type="GO" id="GO:0005975">
    <property type="term" value="P:carbohydrate metabolic process"/>
    <property type="evidence" value="ECO:0007669"/>
    <property type="project" value="InterPro"/>
</dbReference>
<dbReference type="EMBL" id="MORL01000004">
    <property type="protein sequence ID" value="OIN59218.1"/>
    <property type="molecule type" value="Genomic_DNA"/>
</dbReference>
<dbReference type="GO" id="GO:0004563">
    <property type="term" value="F:beta-N-acetylhexosaminidase activity"/>
    <property type="evidence" value="ECO:0007669"/>
    <property type="project" value="UniProtKB-EC"/>
</dbReference>
<accession>A0A1S2VN52</accession>
<name>A0A1S2VN52_9BACT</name>
<evidence type="ECO:0000256" key="1">
    <source>
        <dbReference type="ARBA" id="ARBA00001231"/>
    </source>
</evidence>
<comment type="caution">
    <text evidence="10">The sequence shown here is derived from an EMBL/GenBank/DDBJ whole genome shotgun (WGS) entry which is preliminary data.</text>
</comment>
<reference evidence="10 11" key="1">
    <citation type="submission" date="2016-10" db="EMBL/GenBank/DDBJ databases">
        <title>Arsenicibacter rosenii gen. nov., sp. nov., an efficient arsenic-methylating bacterium isolated from an arsenic-contaminated paddy soil.</title>
        <authorList>
            <person name="Huang K."/>
        </authorList>
    </citation>
    <scope>NUCLEOTIDE SEQUENCE [LARGE SCALE GENOMIC DNA]</scope>
    <source>
        <strain evidence="10 11">SM-1</strain>
    </source>
</reference>
<dbReference type="InterPro" id="IPR015882">
    <property type="entry name" value="HEX_bac_N"/>
</dbReference>
<feature type="signal peptide" evidence="7">
    <location>
        <begin position="1"/>
        <end position="21"/>
    </location>
</feature>
<feature type="active site" description="Proton donor" evidence="6">
    <location>
        <position position="338"/>
    </location>
</feature>
<evidence type="ECO:0000256" key="2">
    <source>
        <dbReference type="ARBA" id="ARBA00006285"/>
    </source>
</evidence>
<dbReference type="PANTHER" id="PTHR22600">
    <property type="entry name" value="BETA-HEXOSAMINIDASE"/>
    <property type="match status" value="1"/>
</dbReference>
<dbReference type="EC" id="3.2.1.52" evidence="3"/>
<comment type="similarity">
    <text evidence="2">Belongs to the glycosyl hydrolase 20 family.</text>
</comment>
<keyword evidence="4" id="KW-0378">Hydrolase</keyword>
<evidence type="ECO:0000256" key="6">
    <source>
        <dbReference type="PIRSR" id="PIRSR625705-1"/>
    </source>
</evidence>
<evidence type="ECO:0000256" key="4">
    <source>
        <dbReference type="ARBA" id="ARBA00022801"/>
    </source>
</evidence>
<comment type="catalytic activity">
    <reaction evidence="1">
        <text>Hydrolysis of terminal non-reducing N-acetyl-D-hexosamine residues in N-acetyl-beta-D-hexosaminides.</text>
        <dbReference type="EC" id="3.2.1.52"/>
    </reaction>
</comment>
<dbReference type="InterPro" id="IPR017853">
    <property type="entry name" value="GH"/>
</dbReference>
<dbReference type="Gene3D" id="3.30.379.10">
    <property type="entry name" value="Chitobiase/beta-hexosaminidase domain 2-like"/>
    <property type="match status" value="1"/>
</dbReference>
<dbReference type="InterPro" id="IPR025705">
    <property type="entry name" value="Beta_hexosaminidase_sua/sub"/>
</dbReference>
<evidence type="ECO:0000313" key="11">
    <source>
        <dbReference type="Proteomes" id="UP000181790"/>
    </source>
</evidence>
<evidence type="ECO:0000313" key="10">
    <source>
        <dbReference type="EMBL" id="OIN59218.1"/>
    </source>
</evidence>
<dbReference type="OrthoDB" id="9763537at2"/>
<evidence type="ECO:0000259" key="8">
    <source>
        <dbReference type="Pfam" id="PF00728"/>
    </source>
</evidence>
<dbReference type="SUPFAM" id="SSF51445">
    <property type="entry name" value="(Trans)glycosidases"/>
    <property type="match status" value="1"/>
</dbReference>
<keyword evidence="11" id="KW-1185">Reference proteome</keyword>
<evidence type="ECO:0000256" key="3">
    <source>
        <dbReference type="ARBA" id="ARBA00012663"/>
    </source>
</evidence>
<dbReference type="InterPro" id="IPR029018">
    <property type="entry name" value="Hex-like_dom2"/>
</dbReference>
<dbReference type="Pfam" id="PF00728">
    <property type="entry name" value="Glyco_hydro_20"/>
    <property type="match status" value="1"/>
</dbReference>
<dbReference type="RefSeq" id="WP_071502902.1">
    <property type="nucleotide sequence ID" value="NZ_MORL01000004.1"/>
</dbReference>
<evidence type="ECO:0000256" key="5">
    <source>
        <dbReference type="ARBA" id="ARBA00023295"/>
    </source>
</evidence>
<organism evidence="10 11">
    <name type="scientific">Arsenicibacter rosenii</name>
    <dbReference type="NCBI Taxonomy" id="1750698"/>
    <lineage>
        <taxon>Bacteria</taxon>
        <taxon>Pseudomonadati</taxon>
        <taxon>Bacteroidota</taxon>
        <taxon>Cytophagia</taxon>
        <taxon>Cytophagales</taxon>
        <taxon>Spirosomataceae</taxon>
        <taxon>Arsenicibacter</taxon>
    </lineage>
</organism>
<dbReference type="Gene3D" id="3.20.20.80">
    <property type="entry name" value="Glycosidases"/>
    <property type="match status" value="1"/>
</dbReference>
<gene>
    <name evidence="10" type="ORF">BLX24_09500</name>
</gene>
<feature type="chain" id="PRO_5010295235" description="beta-N-acetylhexosaminidase" evidence="7">
    <location>
        <begin position="22"/>
        <end position="555"/>
    </location>
</feature>
<dbReference type="PANTHER" id="PTHR22600:SF57">
    <property type="entry name" value="BETA-N-ACETYLHEXOSAMINIDASE"/>
    <property type="match status" value="1"/>
</dbReference>
<feature type="domain" description="Glycoside hydrolase family 20 catalytic" evidence="8">
    <location>
        <begin position="163"/>
        <end position="507"/>
    </location>
</feature>
<protein>
    <recommendedName>
        <fullName evidence="3">beta-N-acetylhexosaminidase</fullName>
        <ecNumber evidence="3">3.2.1.52</ecNumber>
    </recommendedName>
</protein>
<sequence>MKKTFFTLTLGVLLTTRLALAQTADYAILPKPARLDEQKGEFSVGSNLTLVLEKENADVRKLAESLAAQLKASAGISPKIKTGKGGSNSIYFDTEQSDKLGAEGYFLKVSPKQVVITAQEPKGFFYGMQSLLQLMPAEVFSPSVVSTVKWKVPACYIEDKPRYSYRGLHLDVGRHFFPVSFVKKYIDMIALHKMNTFHWHLTEDQGWRIEIKKYPKLTQLGSQRKETMAGRYGDNKYDGTPYGGFYTQDEIREVVRYAQSKYVTIIPEIEMPGHSMAVLTGYPELGSSADKIVPVATKWGVFDDVLFPREETFTFLQDVLTEVMDLFPGQYIHIGGDECPKKQWKESRFCQELMKREGLKDEHELQSYFIRRIDQFITAKGRRMIGWDEILEGGLSPNATVMSWRGTEGGIAAAKQKHDAIMTPGGFCYLDHYQADAKTQPIAIGGFTTLEKAYSYEPTPAELTPDEARHIIGVQGNVWTEYMRIPEYVEYMTFPRAIALAEVGWTEKDRKNVDDFKQRLELHKKRLDYLNLNYFGAPINGKFNYQWPKETAQKK</sequence>
<dbReference type="CDD" id="cd06563">
    <property type="entry name" value="GH20_chitobiase-like"/>
    <property type="match status" value="1"/>
</dbReference>
<dbReference type="InterPro" id="IPR015883">
    <property type="entry name" value="Glyco_hydro_20_cat"/>
</dbReference>
<dbReference type="AlphaFoldDB" id="A0A1S2VN52"/>
<dbReference type="Pfam" id="PF02838">
    <property type="entry name" value="Glyco_hydro_20b"/>
    <property type="match status" value="1"/>
</dbReference>
<keyword evidence="7" id="KW-0732">Signal</keyword>
<evidence type="ECO:0000259" key="9">
    <source>
        <dbReference type="Pfam" id="PF02838"/>
    </source>
</evidence>
<proteinExistence type="inferred from homology"/>
<evidence type="ECO:0000256" key="7">
    <source>
        <dbReference type="SAM" id="SignalP"/>
    </source>
</evidence>
<dbReference type="GO" id="GO:0030203">
    <property type="term" value="P:glycosaminoglycan metabolic process"/>
    <property type="evidence" value="ECO:0007669"/>
    <property type="project" value="TreeGrafter"/>
</dbReference>